<dbReference type="InterPro" id="IPR036388">
    <property type="entry name" value="WH-like_DNA-bd_sf"/>
</dbReference>
<dbReference type="SUPFAM" id="SSF46785">
    <property type="entry name" value="Winged helix' DNA-binding domain"/>
    <property type="match status" value="1"/>
</dbReference>
<dbReference type="InterPro" id="IPR011663">
    <property type="entry name" value="UTRA"/>
</dbReference>
<keyword evidence="3" id="KW-0804">Transcription</keyword>
<dbReference type="Pfam" id="PF07702">
    <property type="entry name" value="UTRA"/>
    <property type="match status" value="1"/>
</dbReference>
<dbReference type="PROSITE" id="PS50949">
    <property type="entry name" value="HTH_GNTR"/>
    <property type="match status" value="1"/>
</dbReference>
<evidence type="ECO:0000313" key="6">
    <source>
        <dbReference type="Proteomes" id="UP000219546"/>
    </source>
</evidence>
<dbReference type="SMART" id="SM00866">
    <property type="entry name" value="UTRA"/>
    <property type="match status" value="1"/>
</dbReference>
<dbReference type="Gene3D" id="3.40.1410.10">
    <property type="entry name" value="Chorismate lyase-like"/>
    <property type="match status" value="1"/>
</dbReference>
<dbReference type="Proteomes" id="UP000219546">
    <property type="component" value="Unassembled WGS sequence"/>
</dbReference>
<proteinExistence type="predicted"/>
<feature type="domain" description="HTH gntR-type" evidence="4">
    <location>
        <begin position="37"/>
        <end position="104"/>
    </location>
</feature>
<dbReference type="GO" id="GO:0045892">
    <property type="term" value="P:negative regulation of DNA-templated transcription"/>
    <property type="evidence" value="ECO:0007669"/>
    <property type="project" value="TreeGrafter"/>
</dbReference>
<evidence type="ECO:0000256" key="2">
    <source>
        <dbReference type="ARBA" id="ARBA00023125"/>
    </source>
</evidence>
<evidence type="ECO:0000259" key="4">
    <source>
        <dbReference type="PROSITE" id="PS50949"/>
    </source>
</evidence>
<dbReference type="InterPro" id="IPR000524">
    <property type="entry name" value="Tscrpt_reg_HTH_GntR"/>
</dbReference>
<reference evidence="5 6" key="1">
    <citation type="submission" date="2017-08" db="EMBL/GenBank/DDBJ databases">
        <authorList>
            <person name="de Groot N.N."/>
        </authorList>
    </citation>
    <scope>NUCLEOTIDE SEQUENCE [LARGE SCALE GENOMIC DNA]</scope>
    <source>
        <strain evidence="5 6">JC228</strain>
    </source>
</reference>
<dbReference type="PRINTS" id="PR00035">
    <property type="entry name" value="HTHGNTR"/>
</dbReference>
<dbReference type="AlphaFoldDB" id="A0A285CHR3"/>
<evidence type="ECO:0000256" key="3">
    <source>
        <dbReference type="ARBA" id="ARBA00023163"/>
    </source>
</evidence>
<dbReference type="SMART" id="SM00345">
    <property type="entry name" value="HTH_GNTR"/>
    <property type="match status" value="1"/>
</dbReference>
<dbReference type="GO" id="GO:0003677">
    <property type="term" value="F:DNA binding"/>
    <property type="evidence" value="ECO:0007669"/>
    <property type="project" value="UniProtKB-KW"/>
</dbReference>
<dbReference type="Gene3D" id="1.10.10.10">
    <property type="entry name" value="Winged helix-like DNA-binding domain superfamily/Winged helix DNA-binding domain"/>
    <property type="match status" value="1"/>
</dbReference>
<dbReference type="PANTHER" id="PTHR44846">
    <property type="entry name" value="MANNOSYL-D-GLYCERATE TRANSPORT/METABOLISM SYSTEM REPRESSOR MNGR-RELATED"/>
    <property type="match status" value="1"/>
</dbReference>
<evidence type="ECO:0000256" key="1">
    <source>
        <dbReference type="ARBA" id="ARBA00023015"/>
    </source>
</evidence>
<dbReference type="OrthoDB" id="457376at2"/>
<sequence>MLPCKCNEVLTKHYNDILSINSRQVIPIKSLDKNSKLPLYKQLKLSLMKFIEDNLSEGDFLPTEPEIEKMYGVSRITVRKTIDELVSEGIVKKVQGKGTFVQSKKITQTAGTITSWTEEMRQKGKDIHSENTVLFEMEPSRKMIEDLQLAPNEKVICLKRLRFADGEPIAIMINYMRSKFLPGFLEKGLQRESLYETLEEEYHIRLEKAHEKIRAKNATDLEAIDLRIPPYSALLHLTRVSYLQDGTPFEIVEMYNRADRYEYHIELYGRKKMKAFDTKES</sequence>
<keyword evidence="1" id="KW-0805">Transcription regulation</keyword>
<gene>
    <name evidence="5" type="ORF">SAMN05877753_101364</name>
</gene>
<evidence type="ECO:0000313" key="5">
    <source>
        <dbReference type="EMBL" id="SNX67050.1"/>
    </source>
</evidence>
<keyword evidence="6" id="KW-1185">Reference proteome</keyword>
<dbReference type="Pfam" id="PF00392">
    <property type="entry name" value="GntR"/>
    <property type="match status" value="1"/>
</dbReference>
<dbReference type="InterPro" id="IPR050679">
    <property type="entry name" value="Bact_HTH_transcr_reg"/>
</dbReference>
<dbReference type="InterPro" id="IPR036390">
    <property type="entry name" value="WH_DNA-bd_sf"/>
</dbReference>
<dbReference type="GO" id="GO:0003700">
    <property type="term" value="F:DNA-binding transcription factor activity"/>
    <property type="evidence" value="ECO:0007669"/>
    <property type="project" value="InterPro"/>
</dbReference>
<dbReference type="InterPro" id="IPR028978">
    <property type="entry name" value="Chorismate_lyase_/UTRA_dom_sf"/>
</dbReference>
<protein>
    <submittedName>
        <fullName evidence="5">GntR family transcriptional regulator</fullName>
    </submittedName>
</protein>
<organism evidence="5 6">
    <name type="scientific">Bacillus oleivorans</name>
    <dbReference type="NCBI Taxonomy" id="1448271"/>
    <lineage>
        <taxon>Bacteria</taxon>
        <taxon>Bacillati</taxon>
        <taxon>Bacillota</taxon>
        <taxon>Bacilli</taxon>
        <taxon>Bacillales</taxon>
        <taxon>Bacillaceae</taxon>
        <taxon>Bacillus</taxon>
    </lineage>
</organism>
<dbReference type="CDD" id="cd07377">
    <property type="entry name" value="WHTH_GntR"/>
    <property type="match status" value="1"/>
</dbReference>
<dbReference type="PANTHER" id="PTHR44846:SF1">
    <property type="entry name" value="MANNOSYL-D-GLYCERATE TRANSPORT_METABOLISM SYSTEM REPRESSOR MNGR-RELATED"/>
    <property type="match status" value="1"/>
</dbReference>
<name>A0A285CHR3_9BACI</name>
<keyword evidence="2" id="KW-0238">DNA-binding</keyword>
<dbReference type="SUPFAM" id="SSF64288">
    <property type="entry name" value="Chorismate lyase-like"/>
    <property type="match status" value="1"/>
</dbReference>
<dbReference type="EMBL" id="OAOP01000001">
    <property type="protein sequence ID" value="SNX67050.1"/>
    <property type="molecule type" value="Genomic_DNA"/>
</dbReference>
<accession>A0A285CHR3</accession>